<name>A0ACC0B4P1_CATRO</name>
<keyword evidence="2" id="KW-1185">Reference proteome</keyword>
<comment type="caution">
    <text evidence="1">The sequence shown here is derived from an EMBL/GenBank/DDBJ whole genome shotgun (WGS) entry which is preliminary data.</text>
</comment>
<organism evidence="1 2">
    <name type="scientific">Catharanthus roseus</name>
    <name type="common">Madagascar periwinkle</name>
    <name type="synonym">Vinca rosea</name>
    <dbReference type="NCBI Taxonomy" id="4058"/>
    <lineage>
        <taxon>Eukaryota</taxon>
        <taxon>Viridiplantae</taxon>
        <taxon>Streptophyta</taxon>
        <taxon>Embryophyta</taxon>
        <taxon>Tracheophyta</taxon>
        <taxon>Spermatophyta</taxon>
        <taxon>Magnoliopsida</taxon>
        <taxon>eudicotyledons</taxon>
        <taxon>Gunneridae</taxon>
        <taxon>Pentapetalae</taxon>
        <taxon>asterids</taxon>
        <taxon>lamiids</taxon>
        <taxon>Gentianales</taxon>
        <taxon>Apocynaceae</taxon>
        <taxon>Rauvolfioideae</taxon>
        <taxon>Vinceae</taxon>
        <taxon>Catharanthinae</taxon>
        <taxon>Catharanthus</taxon>
    </lineage>
</organism>
<proteinExistence type="predicted"/>
<protein>
    <submittedName>
        <fullName evidence="1">Uncharacterized protein</fullName>
    </submittedName>
</protein>
<evidence type="ECO:0000313" key="2">
    <source>
        <dbReference type="Proteomes" id="UP001060085"/>
    </source>
</evidence>
<dbReference type="EMBL" id="CM044704">
    <property type="protein sequence ID" value="KAI5667478.1"/>
    <property type="molecule type" value="Genomic_DNA"/>
</dbReference>
<gene>
    <name evidence="1" type="ORF">M9H77_17331</name>
</gene>
<accession>A0ACC0B4P1</accession>
<dbReference type="Proteomes" id="UP001060085">
    <property type="component" value="Linkage Group LG04"/>
</dbReference>
<reference evidence="2" key="1">
    <citation type="journal article" date="2023" name="Nat. Plants">
        <title>Single-cell RNA sequencing provides a high-resolution roadmap for understanding the multicellular compartmentation of specialized metabolism.</title>
        <authorList>
            <person name="Sun S."/>
            <person name="Shen X."/>
            <person name="Li Y."/>
            <person name="Li Y."/>
            <person name="Wang S."/>
            <person name="Li R."/>
            <person name="Zhang H."/>
            <person name="Shen G."/>
            <person name="Guo B."/>
            <person name="Wei J."/>
            <person name="Xu J."/>
            <person name="St-Pierre B."/>
            <person name="Chen S."/>
            <person name="Sun C."/>
        </authorList>
    </citation>
    <scope>NUCLEOTIDE SEQUENCE [LARGE SCALE GENOMIC DNA]</scope>
</reference>
<sequence length="200" mass="22308">MTLVSESNKGNISILLKRYSRAPLTVNLANMKGTRISKIAFNSSVELVLHDTNLLTVESHPFHLHGCNFFVVGSGIGNFDPKKDTSNYNLVDPPKRNTVGVPAGQPTVGSRSVDNKATAGQNPTTDDRARPTVGELKNQIPDFNLQLGNSKDELERHSRVRLSQNKNIFFSPTPRSYIVRNMIKEYQWEGREKEKNNTTG</sequence>
<evidence type="ECO:0000313" key="1">
    <source>
        <dbReference type="EMBL" id="KAI5667478.1"/>
    </source>
</evidence>